<dbReference type="Proteomes" id="UP000386466">
    <property type="component" value="Unassembled WGS sequence"/>
</dbReference>
<dbReference type="EMBL" id="CAAGRJ010030740">
    <property type="protein sequence ID" value="VFV41700.1"/>
    <property type="molecule type" value="Genomic_DNA"/>
</dbReference>
<keyword evidence="2" id="KW-1185">Reference proteome</keyword>
<accession>A0A485P7J7</accession>
<proteinExistence type="predicted"/>
<organism evidence="1 2">
    <name type="scientific">Lynx pardinus</name>
    <name type="common">Iberian lynx</name>
    <name type="synonym">Felis pardina</name>
    <dbReference type="NCBI Taxonomy" id="191816"/>
    <lineage>
        <taxon>Eukaryota</taxon>
        <taxon>Metazoa</taxon>
        <taxon>Chordata</taxon>
        <taxon>Craniata</taxon>
        <taxon>Vertebrata</taxon>
        <taxon>Euteleostomi</taxon>
        <taxon>Mammalia</taxon>
        <taxon>Eutheria</taxon>
        <taxon>Laurasiatheria</taxon>
        <taxon>Carnivora</taxon>
        <taxon>Feliformia</taxon>
        <taxon>Felidae</taxon>
        <taxon>Felinae</taxon>
        <taxon>Lynx</taxon>
    </lineage>
</organism>
<dbReference type="AlphaFoldDB" id="A0A485P7J7"/>
<protein>
    <submittedName>
        <fullName evidence="1">Uncharacterized protein</fullName>
    </submittedName>
</protein>
<evidence type="ECO:0000313" key="1">
    <source>
        <dbReference type="EMBL" id="VFV41700.1"/>
    </source>
</evidence>
<gene>
    <name evidence="1" type="ORF">LYPA_23C003514</name>
</gene>
<evidence type="ECO:0000313" key="2">
    <source>
        <dbReference type="Proteomes" id="UP000386466"/>
    </source>
</evidence>
<reference evidence="1 2" key="1">
    <citation type="submission" date="2019-01" db="EMBL/GenBank/DDBJ databases">
        <authorList>
            <person name="Alioto T."/>
            <person name="Alioto T."/>
        </authorList>
    </citation>
    <scope>NUCLEOTIDE SEQUENCE [LARGE SCALE GENOMIC DNA]</scope>
</reference>
<sequence length="72" mass="7871">MGRTTDSVALSKATALVVCRCQPSHLLVPVDWFGDPLGVGVSSNSFMEWINEDNLEEFVCGIFANPVRIQDS</sequence>
<name>A0A485P7J7_LYNPA</name>